<gene>
    <name evidence="4" type="ordered locus">CLI_1745</name>
</gene>
<dbReference type="Pfam" id="PF00440">
    <property type="entry name" value="TetR_N"/>
    <property type="match status" value="1"/>
</dbReference>
<dbReference type="RefSeq" id="WP_012099753.1">
    <property type="nucleotide sequence ID" value="NC_009699.1"/>
</dbReference>
<dbReference type="InterPro" id="IPR001647">
    <property type="entry name" value="HTH_TetR"/>
</dbReference>
<accession>A7GDZ5</accession>
<dbReference type="EMBL" id="CP000728">
    <property type="protein sequence ID" value="ABS42251.1"/>
    <property type="molecule type" value="Genomic_DNA"/>
</dbReference>
<evidence type="ECO:0000256" key="1">
    <source>
        <dbReference type="ARBA" id="ARBA00023125"/>
    </source>
</evidence>
<name>A7GDZ5_CLOBL</name>
<protein>
    <submittedName>
        <fullName evidence="4">Transcriptional regulator, TetR family</fullName>
    </submittedName>
</protein>
<dbReference type="GO" id="GO:0003677">
    <property type="term" value="F:DNA binding"/>
    <property type="evidence" value="ECO:0007669"/>
    <property type="project" value="UniProtKB-UniRule"/>
</dbReference>
<dbReference type="PRINTS" id="PR00455">
    <property type="entry name" value="HTHTETR"/>
</dbReference>
<dbReference type="PROSITE" id="PS50977">
    <property type="entry name" value="HTH_TETR_2"/>
    <property type="match status" value="1"/>
</dbReference>
<proteinExistence type="predicted"/>
<dbReference type="AlphaFoldDB" id="A7GDZ5"/>
<dbReference type="Proteomes" id="UP000002410">
    <property type="component" value="Chromosome"/>
</dbReference>
<reference evidence="5" key="1">
    <citation type="submission" date="2007-06" db="EMBL/GenBank/DDBJ databases">
        <authorList>
            <person name="Brinkac L.M."/>
            <person name="Daugherty S."/>
            <person name="Dodson R.J."/>
            <person name="Madupu R."/>
            <person name="Brown J.L."/>
            <person name="Bruce D."/>
            <person name="Detter C."/>
            <person name="Munk C."/>
            <person name="Smith L.A."/>
            <person name="Smith T.J."/>
            <person name="White O."/>
            <person name="Brettin T.S."/>
        </authorList>
    </citation>
    <scope>NUCLEOTIDE SEQUENCE [LARGE SCALE GENOMIC DNA]</scope>
    <source>
        <strain evidence="5">Langeland / NCTC 10281 / Type F</strain>
    </source>
</reference>
<evidence type="ECO:0000313" key="5">
    <source>
        <dbReference type="Proteomes" id="UP000002410"/>
    </source>
</evidence>
<sequence length="220" mass="25938">MSFKRARSEEQVQNRIDEIISATSELYDSYGYDGVSFSKISEHTNFSRPNIYKYFKTKEEIFLVILGNDYKSFVSELIDSFKVNKIYSLYDITEIWADTLIRHKRLMEIHALLHTILKKNVSDEALFKLRKDMSNTQIPLARIVSQLFPNATEDEISDFIRDQLVFAFGIYPMLNNKDVQTDINELKEQNKTIQKFKTIYMSCLYKIMYCLKNSIDIKNN</sequence>
<evidence type="ECO:0000259" key="3">
    <source>
        <dbReference type="PROSITE" id="PS50977"/>
    </source>
</evidence>
<dbReference type="Pfam" id="PF17929">
    <property type="entry name" value="TetR_C_34"/>
    <property type="match status" value="1"/>
</dbReference>
<dbReference type="InterPro" id="IPR041483">
    <property type="entry name" value="TetR_C_34"/>
</dbReference>
<feature type="domain" description="HTH tetR-type" evidence="3">
    <location>
        <begin position="13"/>
        <end position="73"/>
    </location>
</feature>
<evidence type="ECO:0000313" key="4">
    <source>
        <dbReference type="EMBL" id="ABS42251.1"/>
    </source>
</evidence>
<dbReference type="HOGENOM" id="CLU_092792_2_0_9"/>
<keyword evidence="1 2" id="KW-0238">DNA-binding</keyword>
<dbReference type="Gene3D" id="1.10.357.10">
    <property type="entry name" value="Tetracycline Repressor, domain 2"/>
    <property type="match status" value="1"/>
</dbReference>
<evidence type="ECO:0000256" key="2">
    <source>
        <dbReference type="PROSITE-ProRule" id="PRU00335"/>
    </source>
</evidence>
<dbReference type="SUPFAM" id="SSF46689">
    <property type="entry name" value="Homeodomain-like"/>
    <property type="match status" value="1"/>
</dbReference>
<feature type="DNA-binding region" description="H-T-H motif" evidence="2">
    <location>
        <begin position="36"/>
        <end position="55"/>
    </location>
</feature>
<organism evidence="4 5">
    <name type="scientific">Clostridium botulinum (strain Langeland / NCTC 10281 / Type F)</name>
    <dbReference type="NCBI Taxonomy" id="441772"/>
    <lineage>
        <taxon>Bacteria</taxon>
        <taxon>Bacillati</taxon>
        <taxon>Bacillota</taxon>
        <taxon>Clostridia</taxon>
        <taxon>Eubacteriales</taxon>
        <taxon>Clostridiaceae</taxon>
        <taxon>Clostridium</taxon>
    </lineage>
</organism>
<dbReference type="KEGG" id="cbf:CLI_1745"/>
<dbReference type="InterPro" id="IPR009057">
    <property type="entry name" value="Homeodomain-like_sf"/>
</dbReference>